<proteinExistence type="predicted"/>
<dbReference type="Proteomes" id="UP000886998">
    <property type="component" value="Unassembled WGS sequence"/>
</dbReference>
<evidence type="ECO:0000256" key="1">
    <source>
        <dbReference type="SAM" id="MobiDB-lite"/>
    </source>
</evidence>
<feature type="region of interest" description="Disordered" evidence="1">
    <location>
        <begin position="1"/>
        <end position="25"/>
    </location>
</feature>
<evidence type="ECO:0000313" key="2">
    <source>
        <dbReference type="EMBL" id="GFY62870.1"/>
    </source>
</evidence>
<organism evidence="2 3">
    <name type="scientific">Trichonephila inaurata madagascariensis</name>
    <dbReference type="NCBI Taxonomy" id="2747483"/>
    <lineage>
        <taxon>Eukaryota</taxon>
        <taxon>Metazoa</taxon>
        <taxon>Ecdysozoa</taxon>
        <taxon>Arthropoda</taxon>
        <taxon>Chelicerata</taxon>
        <taxon>Arachnida</taxon>
        <taxon>Araneae</taxon>
        <taxon>Araneomorphae</taxon>
        <taxon>Entelegynae</taxon>
        <taxon>Araneoidea</taxon>
        <taxon>Nephilidae</taxon>
        <taxon>Trichonephila</taxon>
        <taxon>Trichonephila inaurata</taxon>
    </lineage>
</organism>
<comment type="caution">
    <text evidence="2">The sequence shown here is derived from an EMBL/GenBank/DDBJ whole genome shotgun (WGS) entry which is preliminary data.</text>
</comment>
<sequence length="40" mass="4327">MPQSDDNQDHQLRHNSTRLLGSKPDVVKAAVSITSPQPSA</sequence>
<dbReference type="EMBL" id="BMAV01014442">
    <property type="protein sequence ID" value="GFY62870.1"/>
    <property type="molecule type" value="Genomic_DNA"/>
</dbReference>
<accession>A0A8X7CE53</accession>
<gene>
    <name evidence="2" type="ORF">TNIN_308281</name>
</gene>
<name>A0A8X7CE53_9ARAC</name>
<reference evidence="2" key="1">
    <citation type="submission" date="2020-08" db="EMBL/GenBank/DDBJ databases">
        <title>Multicomponent nature underlies the extraordinary mechanical properties of spider dragline silk.</title>
        <authorList>
            <person name="Kono N."/>
            <person name="Nakamura H."/>
            <person name="Mori M."/>
            <person name="Yoshida Y."/>
            <person name="Ohtoshi R."/>
            <person name="Malay A.D."/>
            <person name="Moran D.A.P."/>
            <person name="Tomita M."/>
            <person name="Numata K."/>
            <person name="Arakawa K."/>
        </authorList>
    </citation>
    <scope>NUCLEOTIDE SEQUENCE</scope>
</reference>
<feature type="non-terminal residue" evidence="2">
    <location>
        <position position="40"/>
    </location>
</feature>
<keyword evidence="3" id="KW-1185">Reference proteome</keyword>
<dbReference type="AlphaFoldDB" id="A0A8X7CE53"/>
<evidence type="ECO:0000313" key="3">
    <source>
        <dbReference type="Proteomes" id="UP000886998"/>
    </source>
</evidence>
<protein>
    <submittedName>
        <fullName evidence="2">Uncharacterized protein</fullName>
    </submittedName>
</protein>